<evidence type="ECO:0000313" key="2">
    <source>
        <dbReference type="EMBL" id="KAF2825191.1"/>
    </source>
</evidence>
<keyword evidence="3" id="KW-1185">Reference proteome</keyword>
<feature type="compositionally biased region" description="Basic and acidic residues" evidence="1">
    <location>
        <begin position="27"/>
        <end position="42"/>
    </location>
</feature>
<feature type="compositionally biased region" description="Low complexity" evidence="1">
    <location>
        <begin position="146"/>
        <end position="164"/>
    </location>
</feature>
<reference evidence="2" key="1">
    <citation type="journal article" date="2020" name="Stud. Mycol.">
        <title>101 Dothideomycetes genomes: a test case for predicting lifestyles and emergence of pathogens.</title>
        <authorList>
            <person name="Haridas S."/>
            <person name="Albert R."/>
            <person name="Binder M."/>
            <person name="Bloem J."/>
            <person name="Labutti K."/>
            <person name="Salamov A."/>
            <person name="Andreopoulos B."/>
            <person name="Baker S."/>
            <person name="Barry K."/>
            <person name="Bills G."/>
            <person name="Bluhm B."/>
            <person name="Cannon C."/>
            <person name="Castanera R."/>
            <person name="Culley D."/>
            <person name="Daum C."/>
            <person name="Ezra D."/>
            <person name="Gonzalez J."/>
            <person name="Henrissat B."/>
            <person name="Kuo A."/>
            <person name="Liang C."/>
            <person name="Lipzen A."/>
            <person name="Lutzoni F."/>
            <person name="Magnuson J."/>
            <person name="Mondo S."/>
            <person name="Nolan M."/>
            <person name="Ohm R."/>
            <person name="Pangilinan J."/>
            <person name="Park H.-J."/>
            <person name="Ramirez L."/>
            <person name="Alfaro M."/>
            <person name="Sun H."/>
            <person name="Tritt A."/>
            <person name="Yoshinaga Y."/>
            <person name="Zwiers L.-H."/>
            <person name="Turgeon B."/>
            <person name="Goodwin S."/>
            <person name="Spatafora J."/>
            <person name="Crous P."/>
            <person name="Grigoriev I."/>
        </authorList>
    </citation>
    <scope>NUCLEOTIDE SEQUENCE</scope>
    <source>
        <strain evidence="2">CBS 113818</strain>
    </source>
</reference>
<name>A0A6A6ZVV7_9PLEO</name>
<dbReference type="AlphaFoldDB" id="A0A6A6ZVV7"/>
<organism evidence="2 3">
    <name type="scientific">Ophiobolus disseminans</name>
    <dbReference type="NCBI Taxonomy" id="1469910"/>
    <lineage>
        <taxon>Eukaryota</taxon>
        <taxon>Fungi</taxon>
        <taxon>Dikarya</taxon>
        <taxon>Ascomycota</taxon>
        <taxon>Pezizomycotina</taxon>
        <taxon>Dothideomycetes</taxon>
        <taxon>Pleosporomycetidae</taxon>
        <taxon>Pleosporales</taxon>
        <taxon>Pleosporineae</taxon>
        <taxon>Phaeosphaeriaceae</taxon>
        <taxon>Ophiobolus</taxon>
    </lineage>
</organism>
<evidence type="ECO:0000313" key="3">
    <source>
        <dbReference type="Proteomes" id="UP000799424"/>
    </source>
</evidence>
<sequence>MGNSSSSHGGHRHQQASCYPGATRGHQQHEASRGYTQRERPRGHIQGHTQAHTQLERPRAYTQTQTYQPATQRDRPRAYPQTQTYQPSTRHPAATYTEYPDRSGAVSPLGTSYFEQPWQRPKCPRKQQQPFAVPGGYYGDFPTAERTGSTRTGGTSSTRTAGSSNQYGMGANFASGRVGGWGNCNETSNGTNLTINSQYPRAISSLAPPFLKLTDATQYLQHTTDLQAGIHTMSDLDDMITSRKNTTFDPESLTMQQLTSRLARSNIQDNVRSQAARAAYHYALNLSHIPCTFKPLSFADYADPQVQAVLAKYNHWLMAEDTDLLFEQLPPAPWALSIVSRAMVGIIVARAEKGVARMPAGSPQDHPRSPFWVEEGKYDGIFGDIGREGDGGCRKGEISENGDLEMT</sequence>
<feature type="region of interest" description="Disordered" evidence="1">
    <location>
        <begin position="1"/>
        <end position="164"/>
    </location>
</feature>
<proteinExistence type="predicted"/>
<gene>
    <name evidence="2" type="ORF">CC86DRAFT_419032</name>
</gene>
<dbReference type="Proteomes" id="UP000799424">
    <property type="component" value="Unassembled WGS sequence"/>
</dbReference>
<protein>
    <submittedName>
        <fullName evidence="2">Uncharacterized protein</fullName>
    </submittedName>
</protein>
<accession>A0A6A6ZVV7</accession>
<feature type="compositionally biased region" description="Low complexity" evidence="1">
    <location>
        <begin position="60"/>
        <end position="71"/>
    </location>
</feature>
<evidence type="ECO:0000256" key="1">
    <source>
        <dbReference type="SAM" id="MobiDB-lite"/>
    </source>
</evidence>
<feature type="compositionally biased region" description="Low complexity" evidence="1">
    <location>
        <begin position="116"/>
        <end position="130"/>
    </location>
</feature>
<feature type="compositionally biased region" description="Polar residues" evidence="1">
    <location>
        <begin position="80"/>
        <end position="89"/>
    </location>
</feature>
<dbReference type="EMBL" id="MU006228">
    <property type="protein sequence ID" value="KAF2825191.1"/>
    <property type="molecule type" value="Genomic_DNA"/>
</dbReference>